<dbReference type="PROSITE" id="PS01129">
    <property type="entry name" value="PSI_RLU"/>
    <property type="match status" value="1"/>
</dbReference>
<dbReference type="InterPro" id="IPR020103">
    <property type="entry name" value="PsdUridine_synth_cat_dom_sf"/>
</dbReference>
<dbReference type="EC" id="5.4.99.-" evidence="9"/>
<dbReference type="SUPFAM" id="SSF55120">
    <property type="entry name" value="Pseudouridine synthase"/>
    <property type="match status" value="1"/>
</dbReference>
<dbReference type="SUPFAM" id="SSF55174">
    <property type="entry name" value="Alpha-L RNA-binding motif"/>
    <property type="match status" value="1"/>
</dbReference>
<evidence type="ECO:0000256" key="2">
    <source>
        <dbReference type="ARBA" id="ARBA00002876"/>
    </source>
</evidence>
<comment type="catalytic activity">
    <reaction evidence="9">
        <text>a uridine in RNA = a pseudouridine in RNA</text>
        <dbReference type="Rhea" id="RHEA:48348"/>
        <dbReference type="Rhea" id="RHEA-COMP:12068"/>
        <dbReference type="Rhea" id="RHEA-COMP:12069"/>
        <dbReference type="ChEBI" id="CHEBI:65314"/>
        <dbReference type="ChEBI" id="CHEBI:65315"/>
    </reaction>
</comment>
<dbReference type="PANTHER" id="PTHR21600:SF92">
    <property type="entry name" value="RIBOSOMAL LARGE SUBUNIT PSEUDOURIDINE SYNTHASE C"/>
    <property type="match status" value="1"/>
</dbReference>
<dbReference type="Pfam" id="PF01479">
    <property type="entry name" value="S4"/>
    <property type="match status" value="1"/>
</dbReference>
<keyword evidence="4" id="KW-0698">rRNA processing</keyword>
<dbReference type="InterPro" id="IPR006145">
    <property type="entry name" value="PsdUridine_synth_RsuA/RluA"/>
</dbReference>
<dbReference type="Proteomes" id="UP000824083">
    <property type="component" value="Unassembled WGS sequence"/>
</dbReference>
<dbReference type="EMBL" id="DVMY01000065">
    <property type="protein sequence ID" value="HIU37398.1"/>
    <property type="molecule type" value="Genomic_DNA"/>
</dbReference>
<dbReference type="GO" id="GO:0160141">
    <property type="term" value="F:23S rRNA pseudouridine(955/2504/2580) synthase activity"/>
    <property type="evidence" value="ECO:0007669"/>
    <property type="project" value="UniProtKB-EC"/>
</dbReference>
<dbReference type="InterPro" id="IPR006225">
    <property type="entry name" value="PsdUridine_synth_RluC/D"/>
</dbReference>
<feature type="domain" description="RNA-binding S4" evidence="10">
    <location>
        <begin position="36"/>
        <end position="97"/>
    </location>
</feature>
<protein>
    <recommendedName>
        <fullName evidence="9">Pseudouridine synthase</fullName>
        <ecNumber evidence="9">5.4.99.-</ecNumber>
    </recommendedName>
</protein>
<dbReference type="PANTHER" id="PTHR21600">
    <property type="entry name" value="MITOCHONDRIAL RNA PSEUDOURIDINE SYNTHASE"/>
    <property type="match status" value="1"/>
</dbReference>
<comment type="similarity">
    <text evidence="3 9">Belongs to the pseudouridine synthase RluA family.</text>
</comment>
<sequence>MSNLVGKNPVFVSSAQAVAKSDAVVWIKIGPDADGQRLDNYLFRIAKGVPKSHLYRIVRGGEVRVNKKRVTVDTRLTLGDELRVPPIRVSELPKKEAPRPIDDIELPILYEDEHILVVDKPAGLAAHGGSGISFGLIERLRAARPNQPYLELVHRLDRETSGVMMLAKSRKALVRLHEMIREGQLHKSYKTLVLGDWVNDRQHIKAPLYKYVTASGERRVCVDDDKGLPSHSIFQLIDRFGAVSYLNVDLKTGRTHQIRVHAQWAGHPLVGDDKYGDFEENKKIAKGSLGIPFKRMFLHAYRLEFKHPISGQPMSVTAQLPKDCAQLIAHLKSRKES</sequence>
<comment type="caution">
    <text evidence="11">The sequence shown here is derived from an EMBL/GenBank/DDBJ whole genome shotgun (WGS) entry which is preliminary data.</text>
</comment>
<proteinExistence type="inferred from homology"/>
<dbReference type="InterPro" id="IPR002942">
    <property type="entry name" value="S4_RNA-bd"/>
</dbReference>
<evidence type="ECO:0000256" key="1">
    <source>
        <dbReference type="ARBA" id="ARBA00000381"/>
    </source>
</evidence>
<evidence type="ECO:0000256" key="9">
    <source>
        <dbReference type="RuleBase" id="RU362028"/>
    </source>
</evidence>
<dbReference type="Gene3D" id="3.30.2350.10">
    <property type="entry name" value="Pseudouridine synthase"/>
    <property type="match status" value="1"/>
</dbReference>
<dbReference type="AlphaFoldDB" id="A0A9D1IHZ3"/>
<keyword evidence="5 8" id="KW-0694">RNA-binding</keyword>
<dbReference type="Pfam" id="PF00849">
    <property type="entry name" value="PseudoU_synth_2"/>
    <property type="match status" value="1"/>
</dbReference>
<dbReference type="GO" id="GO:0003723">
    <property type="term" value="F:RNA binding"/>
    <property type="evidence" value="ECO:0007669"/>
    <property type="project" value="UniProtKB-KW"/>
</dbReference>
<dbReference type="InterPro" id="IPR006224">
    <property type="entry name" value="PsdUridine_synth_RluA-like_CS"/>
</dbReference>
<evidence type="ECO:0000313" key="11">
    <source>
        <dbReference type="EMBL" id="HIU37398.1"/>
    </source>
</evidence>
<reference evidence="11" key="2">
    <citation type="journal article" date="2021" name="PeerJ">
        <title>Extensive microbial diversity within the chicken gut microbiome revealed by metagenomics and culture.</title>
        <authorList>
            <person name="Gilroy R."/>
            <person name="Ravi A."/>
            <person name="Getino M."/>
            <person name="Pursley I."/>
            <person name="Horton D.L."/>
            <person name="Alikhan N.F."/>
            <person name="Baker D."/>
            <person name="Gharbi K."/>
            <person name="Hall N."/>
            <person name="Watson M."/>
            <person name="Adriaenssens E.M."/>
            <person name="Foster-Nyarko E."/>
            <person name="Jarju S."/>
            <person name="Secka A."/>
            <person name="Antonio M."/>
            <person name="Oren A."/>
            <person name="Chaudhuri R.R."/>
            <person name="La Ragione R."/>
            <person name="Hildebrand F."/>
            <person name="Pallen M.J."/>
        </authorList>
    </citation>
    <scope>NUCLEOTIDE SEQUENCE</scope>
    <source>
        <strain evidence="11">7463</strain>
    </source>
</reference>
<dbReference type="SMART" id="SM00363">
    <property type="entry name" value="S4"/>
    <property type="match status" value="1"/>
</dbReference>
<evidence type="ECO:0000259" key="10">
    <source>
        <dbReference type="SMART" id="SM00363"/>
    </source>
</evidence>
<dbReference type="InterPro" id="IPR036986">
    <property type="entry name" value="S4_RNA-bd_sf"/>
</dbReference>
<gene>
    <name evidence="11" type="ORF">IAC56_03885</name>
</gene>
<keyword evidence="6 9" id="KW-0413">Isomerase</keyword>
<evidence type="ECO:0000313" key="12">
    <source>
        <dbReference type="Proteomes" id="UP000824083"/>
    </source>
</evidence>
<feature type="active site" evidence="7">
    <location>
        <position position="157"/>
    </location>
</feature>
<dbReference type="CDD" id="cd02869">
    <property type="entry name" value="PseudoU_synth_RluA_like"/>
    <property type="match status" value="1"/>
</dbReference>
<dbReference type="CDD" id="cd00165">
    <property type="entry name" value="S4"/>
    <property type="match status" value="1"/>
</dbReference>
<evidence type="ECO:0000256" key="5">
    <source>
        <dbReference type="ARBA" id="ARBA00022884"/>
    </source>
</evidence>
<name>A0A9D1IHZ3_9BURK</name>
<comment type="catalytic activity">
    <reaction evidence="1">
        <text>uridine(955/2504/2580) in 23S rRNA = pseudouridine(955/2504/2580) in 23S rRNA</text>
        <dbReference type="Rhea" id="RHEA:42528"/>
        <dbReference type="Rhea" id="RHEA-COMP:10099"/>
        <dbReference type="Rhea" id="RHEA-COMP:10100"/>
        <dbReference type="ChEBI" id="CHEBI:65314"/>
        <dbReference type="ChEBI" id="CHEBI:65315"/>
        <dbReference type="EC" id="5.4.99.24"/>
    </reaction>
</comment>
<evidence type="ECO:0000256" key="3">
    <source>
        <dbReference type="ARBA" id="ARBA00010876"/>
    </source>
</evidence>
<evidence type="ECO:0000256" key="7">
    <source>
        <dbReference type="PIRSR" id="PIRSR606225-1"/>
    </source>
</evidence>
<dbReference type="Gene3D" id="3.10.290.10">
    <property type="entry name" value="RNA-binding S4 domain"/>
    <property type="match status" value="1"/>
</dbReference>
<dbReference type="NCBIfam" id="TIGR00005">
    <property type="entry name" value="rluA_subfam"/>
    <property type="match status" value="1"/>
</dbReference>
<accession>A0A9D1IHZ3</accession>
<organism evidence="11 12">
    <name type="scientific">Candidatus Aphodousia faecigallinarum</name>
    <dbReference type="NCBI Taxonomy" id="2840677"/>
    <lineage>
        <taxon>Bacteria</taxon>
        <taxon>Pseudomonadati</taxon>
        <taxon>Pseudomonadota</taxon>
        <taxon>Betaproteobacteria</taxon>
        <taxon>Burkholderiales</taxon>
        <taxon>Sutterellaceae</taxon>
        <taxon>Sutterellaceae incertae sedis</taxon>
        <taxon>Candidatus Aphodousia</taxon>
    </lineage>
</organism>
<dbReference type="GO" id="GO:0000455">
    <property type="term" value="P:enzyme-directed rRNA pseudouridine synthesis"/>
    <property type="evidence" value="ECO:0007669"/>
    <property type="project" value="TreeGrafter"/>
</dbReference>
<evidence type="ECO:0000256" key="4">
    <source>
        <dbReference type="ARBA" id="ARBA00022552"/>
    </source>
</evidence>
<evidence type="ECO:0000256" key="8">
    <source>
        <dbReference type="PROSITE-ProRule" id="PRU00182"/>
    </source>
</evidence>
<reference evidence="11" key="1">
    <citation type="submission" date="2020-10" db="EMBL/GenBank/DDBJ databases">
        <authorList>
            <person name="Gilroy R."/>
        </authorList>
    </citation>
    <scope>NUCLEOTIDE SEQUENCE</scope>
    <source>
        <strain evidence="11">7463</strain>
    </source>
</reference>
<dbReference type="InterPro" id="IPR050188">
    <property type="entry name" value="RluA_PseudoU_synthase"/>
</dbReference>
<comment type="function">
    <text evidence="2">Responsible for synthesis of pseudouridine from uracil at positions 955, 2504 and 2580 in 23S ribosomal RNA.</text>
</comment>
<dbReference type="PROSITE" id="PS50889">
    <property type="entry name" value="S4"/>
    <property type="match status" value="1"/>
</dbReference>
<evidence type="ECO:0000256" key="6">
    <source>
        <dbReference type="ARBA" id="ARBA00023235"/>
    </source>
</evidence>